<keyword evidence="6" id="KW-0732">Signal</keyword>
<name>A0A1E3BW83_9GAMM</name>
<keyword evidence="10" id="KW-1185">Reference proteome</keyword>
<reference evidence="8 10" key="2">
    <citation type="submission" date="2021-06" db="EMBL/GenBank/DDBJ databases">
        <title>Microbial metabolic specificity influences pelagic lipid remineralization.</title>
        <authorList>
            <person name="Behrendt L."/>
            <person name="Hunter J.E."/>
            <person name="Alcolombri U."/>
            <person name="Smriga S."/>
            <person name="Mincer T."/>
            <person name="Lowenstein D.P."/>
            <person name="Peaudecerf F.J."/>
            <person name="Fernandez V.I."/>
            <person name="Fredricks H."/>
            <person name="Almblad H."/>
            <person name="Harrison J.J."/>
            <person name="Stocker R."/>
            <person name="Van Mooy B.A.S."/>
        </authorList>
    </citation>
    <scope>NUCLEOTIDE SEQUENCE [LARGE SCALE GENOMIC DNA]</scope>
    <source>
        <strain evidence="8 10">HP15-B</strain>
    </source>
</reference>
<dbReference type="PANTHER" id="PTHR30203:SF24">
    <property type="entry name" value="BLR4935 PROTEIN"/>
    <property type="match status" value="1"/>
</dbReference>
<evidence type="ECO:0000256" key="6">
    <source>
        <dbReference type="SAM" id="SignalP"/>
    </source>
</evidence>
<feature type="coiled-coil region" evidence="5">
    <location>
        <begin position="192"/>
        <end position="219"/>
    </location>
</feature>
<evidence type="ECO:0000313" key="8">
    <source>
        <dbReference type="EMBL" id="QWV13914.1"/>
    </source>
</evidence>
<dbReference type="RefSeq" id="WP_041644862.1">
    <property type="nucleotide sequence ID" value="NZ_CBDDHG010000002.1"/>
</dbReference>
<evidence type="ECO:0000313" key="10">
    <source>
        <dbReference type="Proteomes" id="UP000683442"/>
    </source>
</evidence>
<dbReference type="Proteomes" id="UP000683442">
    <property type="component" value="Chromosome"/>
</dbReference>
<keyword evidence="3" id="KW-0472">Membrane</keyword>
<dbReference type="EMBL" id="VENC01000012">
    <property type="protein sequence ID" value="MTI99606.1"/>
    <property type="molecule type" value="Genomic_DNA"/>
</dbReference>
<accession>A0A1E3BW83</accession>
<gene>
    <name evidence="7" type="ORF">FH752_13385</name>
    <name evidence="8" type="ORF">KQ249_04650</name>
</gene>
<keyword evidence="3" id="KW-0812">Transmembrane</keyword>
<reference evidence="7 9" key="1">
    <citation type="submission" date="2019-06" db="EMBL/GenBank/DDBJ databases">
        <title>Enrichment of Autotrophic Halophilic Microorganisms from Red Sea Brine Pool Using Microbial Electrosynthesis System.</title>
        <authorList>
            <person name="Alqahtani M.F."/>
            <person name="Bajracharya S."/>
            <person name="Katuri K.P."/>
            <person name="Ali M."/>
            <person name="Saikaly P.E."/>
        </authorList>
    </citation>
    <scope>NUCLEOTIDE SEQUENCE [LARGE SCALE GENOMIC DNA]</scope>
    <source>
        <strain evidence="7">MES15</strain>
    </source>
</reference>
<dbReference type="EMBL" id="CP076686">
    <property type="protein sequence ID" value="QWV13914.1"/>
    <property type="molecule type" value="Genomic_DNA"/>
</dbReference>
<keyword evidence="4" id="KW-0998">Cell outer membrane</keyword>
<evidence type="ECO:0000256" key="3">
    <source>
        <dbReference type="ARBA" id="ARBA00022452"/>
    </source>
</evidence>
<dbReference type="AlphaFoldDB" id="A0A1E3BW83"/>
<protein>
    <submittedName>
        <fullName evidence="7">TolC family protein</fullName>
    </submittedName>
</protein>
<dbReference type="OrthoDB" id="7055511at2"/>
<feature type="coiled-coil region" evidence="5">
    <location>
        <begin position="322"/>
        <end position="369"/>
    </location>
</feature>
<dbReference type="SUPFAM" id="SSF56954">
    <property type="entry name" value="Outer membrane efflux proteins (OEP)"/>
    <property type="match status" value="1"/>
</dbReference>
<evidence type="ECO:0000256" key="2">
    <source>
        <dbReference type="ARBA" id="ARBA00007613"/>
    </source>
</evidence>
<comment type="subcellular location">
    <subcellularLocation>
        <location evidence="1">Cell outer membrane</location>
    </subcellularLocation>
</comment>
<feature type="signal peptide" evidence="6">
    <location>
        <begin position="1"/>
        <end position="24"/>
    </location>
</feature>
<organism evidence="7 9">
    <name type="scientific">Marinobacter adhaerens</name>
    <dbReference type="NCBI Taxonomy" id="1033846"/>
    <lineage>
        <taxon>Bacteria</taxon>
        <taxon>Pseudomonadati</taxon>
        <taxon>Pseudomonadota</taxon>
        <taxon>Gammaproteobacteria</taxon>
        <taxon>Pseudomonadales</taxon>
        <taxon>Marinobacteraceae</taxon>
        <taxon>Marinobacter</taxon>
    </lineage>
</organism>
<evidence type="ECO:0000256" key="4">
    <source>
        <dbReference type="ARBA" id="ARBA00023237"/>
    </source>
</evidence>
<keyword evidence="5" id="KW-0175">Coiled coil</keyword>
<dbReference type="Proteomes" id="UP000431462">
    <property type="component" value="Unassembled WGS sequence"/>
</dbReference>
<dbReference type="Pfam" id="PF02321">
    <property type="entry name" value="OEP"/>
    <property type="match status" value="2"/>
</dbReference>
<dbReference type="PANTHER" id="PTHR30203">
    <property type="entry name" value="OUTER MEMBRANE CATION EFFLUX PROTEIN"/>
    <property type="match status" value="1"/>
</dbReference>
<dbReference type="InterPro" id="IPR010131">
    <property type="entry name" value="MdtP/NodT-like"/>
</dbReference>
<comment type="similarity">
    <text evidence="2">Belongs to the outer membrane factor (OMF) (TC 1.B.17) family.</text>
</comment>
<feature type="chain" id="PRO_5044370351" evidence="6">
    <location>
        <begin position="25"/>
        <end position="433"/>
    </location>
</feature>
<proteinExistence type="inferred from homology"/>
<dbReference type="GO" id="GO:0015562">
    <property type="term" value="F:efflux transmembrane transporter activity"/>
    <property type="evidence" value="ECO:0007669"/>
    <property type="project" value="InterPro"/>
</dbReference>
<keyword evidence="3" id="KW-1134">Transmembrane beta strand</keyword>
<evidence type="ECO:0000256" key="1">
    <source>
        <dbReference type="ARBA" id="ARBA00004442"/>
    </source>
</evidence>
<sequence length="433" mass="47647">MNKRLLLWVLIVPGVLNVMPSAAATTGESVSLKEYQQAKASQAVSLNEAMVMAFENSPVLALRRAAVSMQEADLDHASRWAPSNPELELSGRDNPDQADQALNYEVRVTQEVWMGNRGDLGQSRAQSTLTSQQQELEYLKVATKARVRSAYFKILLAQKELETASRTVELMRRTKELVEVSVERGKQTRIDLNTAVIGLARAKNQKAEAEQKLRQSKIDLTEVLGVSPSDAVEVLGELNVARANLPPTNRLVAMAQRQRGDLKAAAARIAANESGLKLAKSLTIPNLKVFGFYEREERSNLFGAGVSMPLTVFHDYSGEKRKASAQLKISELEAEALRLATERQVVSAVAQYESAVRRLRQMNESILERSEETLQLMQKALQAGKVDASDVLAAQDNLLSVRKEYVQVQHDYIDAVRALEVSTGGALSMSSGS</sequence>
<evidence type="ECO:0000313" key="7">
    <source>
        <dbReference type="EMBL" id="MTI99606.1"/>
    </source>
</evidence>
<dbReference type="InterPro" id="IPR003423">
    <property type="entry name" value="OMP_efflux"/>
</dbReference>
<evidence type="ECO:0000256" key="5">
    <source>
        <dbReference type="SAM" id="Coils"/>
    </source>
</evidence>
<evidence type="ECO:0000313" key="9">
    <source>
        <dbReference type="Proteomes" id="UP000431462"/>
    </source>
</evidence>
<dbReference type="Gene3D" id="1.20.1600.10">
    <property type="entry name" value="Outer membrane efflux proteins (OEP)"/>
    <property type="match status" value="1"/>
</dbReference>
<dbReference type="GeneID" id="78558709"/>